<reference evidence="12 13" key="1">
    <citation type="submission" date="2019-07" db="EMBL/GenBank/DDBJ databases">
        <title>Tepidimonas thermarum AA-1 draft genome.</title>
        <authorList>
            <person name="Da Costa M.S."/>
            <person name="Froufe H.J.C."/>
            <person name="Egas C."/>
            <person name="Albuquerque L."/>
        </authorList>
    </citation>
    <scope>NUCLEOTIDE SEQUENCE [LARGE SCALE GENOMIC DNA]</scope>
    <source>
        <strain evidence="12 13">AA-1</strain>
    </source>
</reference>
<evidence type="ECO:0000256" key="8">
    <source>
        <dbReference type="ARBA" id="ARBA00022927"/>
    </source>
</evidence>
<feature type="coiled-coil region" evidence="11">
    <location>
        <begin position="11"/>
        <end position="38"/>
    </location>
</feature>
<dbReference type="GO" id="GO:0005886">
    <property type="term" value="C:plasma membrane"/>
    <property type="evidence" value="ECO:0007669"/>
    <property type="project" value="UniProtKB-SubCell"/>
</dbReference>
<keyword evidence="13" id="KW-1185">Reference proteome</keyword>
<keyword evidence="4" id="KW-0813">Transport</keyword>
<keyword evidence="5" id="KW-1003">Cell membrane</keyword>
<feature type="coiled-coil region" evidence="11">
    <location>
        <begin position="73"/>
        <end position="121"/>
    </location>
</feature>
<dbReference type="AlphaFoldDB" id="A0A554WYR3"/>
<dbReference type="PANTHER" id="PTHR38786">
    <property type="entry name" value="FLAGELLAR FLIJ PROTEIN"/>
    <property type="match status" value="1"/>
</dbReference>
<dbReference type="OrthoDB" id="9156338at2"/>
<proteinExistence type="inferred from homology"/>
<evidence type="ECO:0000313" key="12">
    <source>
        <dbReference type="EMBL" id="TSE28717.1"/>
    </source>
</evidence>
<name>A0A554WYR3_9BURK</name>
<keyword evidence="10" id="KW-1006">Bacterial flagellum protein export</keyword>
<dbReference type="PANTHER" id="PTHR38786:SF1">
    <property type="entry name" value="FLAGELLAR FLIJ PROTEIN"/>
    <property type="match status" value="1"/>
</dbReference>
<dbReference type="InterPro" id="IPR052570">
    <property type="entry name" value="FliJ"/>
</dbReference>
<dbReference type="Gene3D" id="1.10.287.1700">
    <property type="match status" value="1"/>
</dbReference>
<dbReference type="EMBL" id="VJOL01000039">
    <property type="protein sequence ID" value="TSE28717.1"/>
    <property type="molecule type" value="Genomic_DNA"/>
</dbReference>
<keyword evidence="12" id="KW-0969">Cilium</keyword>
<evidence type="ECO:0000313" key="13">
    <source>
        <dbReference type="Proteomes" id="UP000318542"/>
    </source>
</evidence>
<dbReference type="GO" id="GO:0006935">
    <property type="term" value="P:chemotaxis"/>
    <property type="evidence" value="ECO:0007669"/>
    <property type="project" value="UniProtKB-KW"/>
</dbReference>
<sequence>MNRPRDLGVLLDMAERQRDDAARALARMRQERRAAQGQMDQLHAYTRDAEQRWQQRATVGVSPTLLATHRQFMLKLEEAIAFQSNVLQQLDDRIARQEGHLLEAERHLATLQRVQQRWQREWQQHQQRVEQKANDEMAATLHRRRHHPHA</sequence>
<accession>A0A554WYR3</accession>
<organism evidence="12 13">
    <name type="scientific">Tepidimonas thermarum</name>
    <dbReference type="NCBI Taxonomy" id="335431"/>
    <lineage>
        <taxon>Bacteria</taxon>
        <taxon>Pseudomonadati</taxon>
        <taxon>Pseudomonadota</taxon>
        <taxon>Betaproteobacteria</taxon>
        <taxon>Burkholderiales</taxon>
        <taxon>Tepidimonas</taxon>
    </lineage>
</organism>
<keyword evidence="12" id="KW-0966">Cell projection</keyword>
<keyword evidence="8" id="KW-0653">Protein transport</keyword>
<dbReference type="Proteomes" id="UP000318542">
    <property type="component" value="Unassembled WGS sequence"/>
</dbReference>
<keyword evidence="7" id="KW-1005">Bacterial flagellum biogenesis</keyword>
<comment type="subcellular location">
    <subcellularLocation>
        <location evidence="1">Cell membrane</location>
        <topology evidence="1">Peripheral membrane protein</topology>
        <orientation evidence="1">Cytoplasmic side</orientation>
    </subcellularLocation>
</comment>
<keyword evidence="9" id="KW-0472">Membrane</keyword>
<evidence type="ECO:0000256" key="4">
    <source>
        <dbReference type="ARBA" id="ARBA00022448"/>
    </source>
</evidence>
<dbReference type="NCBIfam" id="TIGR02473">
    <property type="entry name" value="flagell_FliJ"/>
    <property type="match status" value="1"/>
</dbReference>
<dbReference type="InterPro" id="IPR053716">
    <property type="entry name" value="Flag_assembly_chemotaxis_eff"/>
</dbReference>
<evidence type="ECO:0000256" key="10">
    <source>
        <dbReference type="ARBA" id="ARBA00023225"/>
    </source>
</evidence>
<evidence type="ECO:0000256" key="7">
    <source>
        <dbReference type="ARBA" id="ARBA00022795"/>
    </source>
</evidence>
<evidence type="ECO:0000256" key="2">
    <source>
        <dbReference type="ARBA" id="ARBA00010004"/>
    </source>
</evidence>
<dbReference type="GO" id="GO:0009288">
    <property type="term" value="C:bacterial-type flagellum"/>
    <property type="evidence" value="ECO:0007669"/>
    <property type="project" value="InterPro"/>
</dbReference>
<evidence type="ECO:0000256" key="9">
    <source>
        <dbReference type="ARBA" id="ARBA00023136"/>
    </source>
</evidence>
<gene>
    <name evidence="12" type="ORF">Tther_01907</name>
</gene>
<protein>
    <recommendedName>
        <fullName evidence="3">Flagellar FliJ protein</fullName>
    </recommendedName>
</protein>
<dbReference type="Pfam" id="PF02050">
    <property type="entry name" value="FliJ"/>
    <property type="match status" value="1"/>
</dbReference>
<comment type="caution">
    <text evidence="12">The sequence shown here is derived from an EMBL/GenBank/DDBJ whole genome shotgun (WGS) entry which is preliminary data.</text>
</comment>
<evidence type="ECO:0000256" key="1">
    <source>
        <dbReference type="ARBA" id="ARBA00004413"/>
    </source>
</evidence>
<evidence type="ECO:0000256" key="6">
    <source>
        <dbReference type="ARBA" id="ARBA00022500"/>
    </source>
</evidence>
<dbReference type="InterPro" id="IPR012823">
    <property type="entry name" value="Flagell_FliJ"/>
</dbReference>
<keyword evidence="6" id="KW-0145">Chemotaxis</keyword>
<evidence type="ECO:0000256" key="3">
    <source>
        <dbReference type="ARBA" id="ARBA00020392"/>
    </source>
</evidence>
<dbReference type="RefSeq" id="WP_143903298.1">
    <property type="nucleotide sequence ID" value="NZ_VJOL01000039.1"/>
</dbReference>
<comment type="similarity">
    <text evidence="2">Belongs to the FliJ family.</text>
</comment>
<dbReference type="GO" id="GO:0044781">
    <property type="term" value="P:bacterial-type flagellum organization"/>
    <property type="evidence" value="ECO:0007669"/>
    <property type="project" value="UniProtKB-KW"/>
</dbReference>
<evidence type="ECO:0000256" key="5">
    <source>
        <dbReference type="ARBA" id="ARBA00022475"/>
    </source>
</evidence>
<dbReference type="GO" id="GO:0015031">
    <property type="term" value="P:protein transport"/>
    <property type="evidence" value="ECO:0007669"/>
    <property type="project" value="UniProtKB-KW"/>
</dbReference>
<keyword evidence="11" id="KW-0175">Coiled coil</keyword>
<dbReference type="GO" id="GO:0071973">
    <property type="term" value="P:bacterial-type flagellum-dependent cell motility"/>
    <property type="evidence" value="ECO:0007669"/>
    <property type="project" value="InterPro"/>
</dbReference>
<keyword evidence="12" id="KW-0282">Flagellum</keyword>
<evidence type="ECO:0000256" key="11">
    <source>
        <dbReference type="SAM" id="Coils"/>
    </source>
</evidence>